<evidence type="ECO:0000256" key="6">
    <source>
        <dbReference type="PROSITE-ProRule" id="PRU10141"/>
    </source>
</evidence>
<reference evidence="9 10" key="1">
    <citation type="submission" date="2024-01" db="EMBL/GenBank/DDBJ databases">
        <title>A draft genome for the cacao thread blight pathogen Marasmiellus scandens.</title>
        <authorList>
            <person name="Baruah I.K."/>
            <person name="Leung J."/>
            <person name="Bukari Y."/>
            <person name="Amoako-Attah I."/>
            <person name="Meinhardt L.W."/>
            <person name="Bailey B.A."/>
            <person name="Cohen S.P."/>
        </authorList>
    </citation>
    <scope>NUCLEOTIDE SEQUENCE [LARGE SCALE GENOMIC DNA]</scope>
    <source>
        <strain evidence="9 10">GH-19</strain>
    </source>
</reference>
<keyword evidence="5 6" id="KW-0067">ATP-binding</keyword>
<keyword evidence="4" id="KW-0418">Kinase</keyword>
<evidence type="ECO:0000259" key="8">
    <source>
        <dbReference type="PROSITE" id="PS50011"/>
    </source>
</evidence>
<dbReference type="EMBL" id="JBANRG010000034">
    <property type="protein sequence ID" value="KAK7450132.1"/>
    <property type="molecule type" value="Genomic_DNA"/>
</dbReference>
<dbReference type="InterPro" id="IPR008271">
    <property type="entry name" value="Ser/Thr_kinase_AS"/>
</dbReference>
<dbReference type="Pfam" id="PF00069">
    <property type="entry name" value="Pkinase"/>
    <property type="match status" value="1"/>
</dbReference>
<comment type="similarity">
    <text evidence="7">Belongs to the protein kinase superfamily.</text>
</comment>
<dbReference type="SMART" id="SM00220">
    <property type="entry name" value="S_TKc"/>
    <property type="match status" value="1"/>
</dbReference>
<keyword evidence="3 6" id="KW-0547">Nucleotide-binding</keyword>
<proteinExistence type="inferred from homology"/>
<feature type="binding site" evidence="6">
    <location>
        <position position="85"/>
    </location>
    <ligand>
        <name>ATP</name>
        <dbReference type="ChEBI" id="CHEBI:30616"/>
    </ligand>
</feature>
<evidence type="ECO:0000313" key="9">
    <source>
        <dbReference type="EMBL" id="KAK7450132.1"/>
    </source>
</evidence>
<comment type="caution">
    <text evidence="9">The sequence shown here is derived from an EMBL/GenBank/DDBJ whole genome shotgun (WGS) entry which is preliminary data.</text>
</comment>
<dbReference type="PANTHER" id="PTHR45646:SF11">
    <property type="entry name" value="SERINE_THREONINE-PROTEIN KINASE DOA"/>
    <property type="match status" value="1"/>
</dbReference>
<gene>
    <name evidence="9" type="ORF">VKT23_013014</name>
</gene>
<dbReference type="PROSITE" id="PS50011">
    <property type="entry name" value="PROTEIN_KINASE_DOM"/>
    <property type="match status" value="1"/>
</dbReference>
<organism evidence="9 10">
    <name type="scientific">Marasmiellus scandens</name>
    <dbReference type="NCBI Taxonomy" id="2682957"/>
    <lineage>
        <taxon>Eukaryota</taxon>
        <taxon>Fungi</taxon>
        <taxon>Dikarya</taxon>
        <taxon>Basidiomycota</taxon>
        <taxon>Agaricomycotina</taxon>
        <taxon>Agaricomycetes</taxon>
        <taxon>Agaricomycetidae</taxon>
        <taxon>Agaricales</taxon>
        <taxon>Marasmiineae</taxon>
        <taxon>Omphalotaceae</taxon>
        <taxon>Marasmiellus</taxon>
    </lineage>
</organism>
<dbReference type="InterPro" id="IPR017441">
    <property type="entry name" value="Protein_kinase_ATP_BS"/>
</dbReference>
<evidence type="ECO:0000256" key="4">
    <source>
        <dbReference type="ARBA" id="ARBA00022777"/>
    </source>
</evidence>
<dbReference type="SUPFAM" id="SSF56112">
    <property type="entry name" value="Protein kinase-like (PK-like)"/>
    <property type="match status" value="1"/>
</dbReference>
<evidence type="ECO:0000256" key="1">
    <source>
        <dbReference type="ARBA" id="ARBA00022527"/>
    </source>
</evidence>
<dbReference type="PROSITE" id="PS00107">
    <property type="entry name" value="PROTEIN_KINASE_ATP"/>
    <property type="match status" value="1"/>
</dbReference>
<name>A0ABR1J9N7_9AGAR</name>
<dbReference type="PROSITE" id="PS00108">
    <property type="entry name" value="PROTEIN_KINASE_ST"/>
    <property type="match status" value="1"/>
</dbReference>
<dbReference type="PANTHER" id="PTHR45646">
    <property type="entry name" value="SERINE/THREONINE-PROTEIN KINASE DOA-RELATED"/>
    <property type="match status" value="1"/>
</dbReference>
<evidence type="ECO:0000256" key="3">
    <source>
        <dbReference type="ARBA" id="ARBA00022741"/>
    </source>
</evidence>
<dbReference type="Gene3D" id="3.30.200.20">
    <property type="entry name" value="Phosphorylase Kinase, domain 1"/>
    <property type="match status" value="1"/>
</dbReference>
<sequence length="422" mass="47657">MARPPILPTNGRNYSQNVNAVAEFKFESEPLGMPAASGQGYPYLEFGQAVGDDGRYVIRRKLGWGLTSSIWLALDRKECKYVAIKVLKGYYTNLSLQEDKKLWEIESLIKLGQRSPHCVELLNHWRAPGQGSSGEHIFLVTDLFGGDVGRLMTSLGRPLPLKLSKRILLHTLRGIASAHRAGVMHTDLKEDNIFFTNAMSSDQIDAWLASNPSRRHEPEISEDGVIQTAVSQPLPMISVEEAMRRNFVIGDFGNALPKDTYQGITVSPVALRAPEVYIGSPVNEKADIWSFGCLIFEIVTKHRLFRFTTAPKYQMAPEEFMLYQMYSFTQEPFQAEQLQAGLYSEKYFEADCTFRSKQAQYTFTPIEEWIRHYVKKLSPALDLSESDIVATGTLIRRCLTLNPDSRASAEELLSDPWFKGVE</sequence>
<dbReference type="Gene3D" id="1.10.510.10">
    <property type="entry name" value="Transferase(Phosphotransferase) domain 1"/>
    <property type="match status" value="1"/>
</dbReference>
<keyword evidence="1 7" id="KW-0723">Serine/threonine-protein kinase</keyword>
<keyword evidence="10" id="KW-1185">Reference proteome</keyword>
<dbReference type="InterPro" id="IPR051175">
    <property type="entry name" value="CLK_kinases"/>
</dbReference>
<evidence type="ECO:0000256" key="2">
    <source>
        <dbReference type="ARBA" id="ARBA00022679"/>
    </source>
</evidence>
<protein>
    <recommendedName>
        <fullName evidence="8">Protein kinase domain-containing protein</fullName>
    </recommendedName>
</protein>
<evidence type="ECO:0000256" key="7">
    <source>
        <dbReference type="RuleBase" id="RU000304"/>
    </source>
</evidence>
<dbReference type="InterPro" id="IPR000719">
    <property type="entry name" value="Prot_kinase_dom"/>
</dbReference>
<keyword evidence="2" id="KW-0808">Transferase</keyword>
<evidence type="ECO:0000256" key="5">
    <source>
        <dbReference type="ARBA" id="ARBA00022840"/>
    </source>
</evidence>
<accession>A0ABR1J9N7</accession>
<evidence type="ECO:0000313" key="10">
    <source>
        <dbReference type="Proteomes" id="UP001498398"/>
    </source>
</evidence>
<feature type="domain" description="Protein kinase" evidence="8">
    <location>
        <begin position="56"/>
        <end position="418"/>
    </location>
</feature>
<dbReference type="Proteomes" id="UP001498398">
    <property type="component" value="Unassembled WGS sequence"/>
</dbReference>
<dbReference type="InterPro" id="IPR011009">
    <property type="entry name" value="Kinase-like_dom_sf"/>
</dbReference>